<proteinExistence type="predicted"/>
<evidence type="ECO:0000256" key="1">
    <source>
        <dbReference type="SAM" id="Phobius"/>
    </source>
</evidence>
<evidence type="ECO:0000313" key="2">
    <source>
        <dbReference type="EMBL" id="KAK8567762.1"/>
    </source>
</evidence>
<dbReference type="EMBL" id="JBBPBM010000009">
    <property type="protein sequence ID" value="KAK8567762.1"/>
    <property type="molecule type" value="Genomic_DNA"/>
</dbReference>
<accession>A0ABR2EYJ2</accession>
<keyword evidence="1" id="KW-0472">Membrane</keyword>
<reference evidence="2 3" key="1">
    <citation type="journal article" date="2024" name="G3 (Bethesda)">
        <title>Genome assembly of Hibiscus sabdariffa L. provides insights into metabolisms of medicinal natural products.</title>
        <authorList>
            <person name="Kim T."/>
        </authorList>
    </citation>
    <scope>NUCLEOTIDE SEQUENCE [LARGE SCALE GENOMIC DNA]</scope>
    <source>
        <strain evidence="2">TK-2024</strain>
        <tissue evidence="2">Old leaves</tissue>
    </source>
</reference>
<comment type="caution">
    <text evidence="2">The sequence shown here is derived from an EMBL/GenBank/DDBJ whole genome shotgun (WGS) entry which is preliminary data.</text>
</comment>
<organism evidence="2 3">
    <name type="scientific">Hibiscus sabdariffa</name>
    <name type="common">roselle</name>
    <dbReference type="NCBI Taxonomy" id="183260"/>
    <lineage>
        <taxon>Eukaryota</taxon>
        <taxon>Viridiplantae</taxon>
        <taxon>Streptophyta</taxon>
        <taxon>Embryophyta</taxon>
        <taxon>Tracheophyta</taxon>
        <taxon>Spermatophyta</taxon>
        <taxon>Magnoliopsida</taxon>
        <taxon>eudicotyledons</taxon>
        <taxon>Gunneridae</taxon>
        <taxon>Pentapetalae</taxon>
        <taxon>rosids</taxon>
        <taxon>malvids</taxon>
        <taxon>Malvales</taxon>
        <taxon>Malvaceae</taxon>
        <taxon>Malvoideae</taxon>
        <taxon>Hibiscus</taxon>
    </lineage>
</organism>
<protein>
    <submittedName>
        <fullName evidence="2">Uncharacterized protein</fullName>
    </submittedName>
</protein>
<evidence type="ECO:0000313" key="3">
    <source>
        <dbReference type="Proteomes" id="UP001472677"/>
    </source>
</evidence>
<keyword evidence="1" id="KW-1133">Transmembrane helix</keyword>
<gene>
    <name evidence="2" type="ORF">V6N12_006337</name>
</gene>
<feature type="transmembrane region" description="Helical" evidence="1">
    <location>
        <begin position="150"/>
        <end position="166"/>
    </location>
</feature>
<dbReference type="Proteomes" id="UP001472677">
    <property type="component" value="Unassembled WGS sequence"/>
</dbReference>
<sequence>MEVEVVVPLPTMEFNFDSSCSLSYITAPSSPQRCGGNLLLFIVPTNPYHNSYGDFNDVSHVFGADSPFREGVEAEYQKNALIAEIKATNKTMMTSSLISVGRWRELLCQSMSFSTAERSSPLNHNCLCFNLQWGTIVSHRRNNEKGKENMGGFIFIFVSVAIIVTFKL</sequence>
<name>A0ABR2EYJ2_9ROSI</name>
<keyword evidence="3" id="KW-1185">Reference proteome</keyword>
<keyword evidence="1" id="KW-0812">Transmembrane</keyword>